<protein>
    <submittedName>
        <fullName evidence="1">Uncharacterized protein</fullName>
    </submittedName>
</protein>
<reference evidence="1" key="1">
    <citation type="submission" date="2023-04" db="EMBL/GenBank/DDBJ databases">
        <title>A chromosome-level genome assembly of the parasitoid wasp Eretmocerus hayati.</title>
        <authorList>
            <person name="Zhong Y."/>
            <person name="Liu S."/>
            <person name="Liu Y."/>
        </authorList>
    </citation>
    <scope>NUCLEOTIDE SEQUENCE</scope>
    <source>
        <strain evidence="1">ZJU_SS_LIU_2023</strain>
    </source>
</reference>
<organism evidence="1 2">
    <name type="scientific">Eretmocerus hayati</name>
    <dbReference type="NCBI Taxonomy" id="131215"/>
    <lineage>
        <taxon>Eukaryota</taxon>
        <taxon>Metazoa</taxon>
        <taxon>Ecdysozoa</taxon>
        <taxon>Arthropoda</taxon>
        <taxon>Hexapoda</taxon>
        <taxon>Insecta</taxon>
        <taxon>Pterygota</taxon>
        <taxon>Neoptera</taxon>
        <taxon>Endopterygota</taxon>
        <taxon>Hymenoptera</taxon>
        <taxon>Apocrita</taxon>
        <taxon>Proctotrupomorpha</taxon>
        <taxon>Chalcidoidea</taxon>
        <taxon>Aphelinidae</taxon>
        <taxon>Aphelininae</taxon>
        <taxon>Eretmocerus</taxon>
    </lineage>
</organism>
<evidence type="ECO:0000313" key="2">
    <source>
        <dbReference type="Proteomes" id="UP001239111"/>
    </source>
</evidence>
<proteinExistence type="predicted"/>
<dbReference type="Proteomes" id="UP001239111">
    <property type="component" value="Chromosome 1"/>
</dbReference>
<evidence type="ECO:0000313" key="1">
    <source>
        <dbReference type="EMBL" id="KAJ8686348.1"/>
    </source>
</evidence>
<accession>A0ACC2PS77</accession>
<gene>
    <name evidence="1" type="ORF">QAD02_022142</name>
</gene>
<dbReference type="EMBL" id="CM056741">
    <property type="protein sequence ID" value="KAJ8686348.1"/>
    <property type="molecule type" value="Genomic_DNA"/>
</dbReference>
<sequence>MAKFQALNIVLLVAAAVVPTSVAFCYSDVEAACSSKPSDSADDSLLPNCNAKYGGIENLQAELQAYANGHIETSFEFLLMSTHFGSYESNREGFKGLYRKLSDNAWEKAIDLIKYISKRGGRMNFNQLPHFKKSTKDRVLELSELHSLSKALDSEKQLATEALRLHSQAKHHGDAAAAHYLEEEFMEPQTEVDFQKPLVGGETTVQRLVQALHSSRVGFRRLPGFDPSIDNLEYYRLQQMVDCDEVYPRIYIGDGITAKNKQYLQRIGITHVLNAAEGKKFGMVNTSSDYYRETGMRYLGLQMLDLPSTDISQFFYTAAAFIENAVATGGRVYVHCVQGVSRSATLVIAYLMIKKRMLAADAIRTVRLGRDIHPNDGFLRQLARLDNQLRRHRLL</sequence>
<keyword evidence="2" id="KW-1185">Reference proteome</keyword>
<name>A0ACC2PS77_9HYME</name>
<comment type="caution">
    <text evidence="1">The sequence shown here is derived from an EMBL/GenBank/DDBJ whole genome shotgun (WGS) entry which is preliminary data.</text>
</comment>